<comment type="caution">
    <text evidence="2">The sequence shown here is derived from an EMBL/GenBank/DDBJ whole genome shotgun (WGS) entry which is preliminary data.</text>
</comment>
<evidence type="ECO:0000256" key="1">
    <source>
        <dbReference type="SAM" id="MobiDB-lite"/>
    </source>
</evidence>
<dbReference type="EMBL" id="JADYXP020000017">
    <property type="protein sequence ID" value="KAL0106829.1"/>
    <property type="molecule type" value="Genomic_DNA"/>
</dbReference>
<sequence>MPACSSLGVFDADVIFHYVPQDNWEALYIVPTTTMCDYFAPNFRFQASNHVANSFKYTQKFIENIIKLHLILIHQTAKHFGTNNGHIYYGINIKKLKKYTRDRKERRGGKKKKVRQAPTIARIPRK</sequence>
<evidence type="ECO:0000313" key="2">
    <source>
        <dbReference type="EMBL" id="KAL0106829.1"/>
    </source>
</evidence>
<evidence type="ECO:0000313" key="3">
    <source>
        <dbReference type="Proteomes" id="UP001430953"/>
    </source>
</evidence>
<feature type="region of interest" description="Disordered" evidence="1">
    <location>
        <begin position="100"/>
        <end position="126"/>
    </location>
</feature>
<reference evidence="2 3" key="1">
    <citation type="submission" date="2023-03" db="EMBL/GenBank/DDBJ databases">
        <title>High recombination rates correlate with genetic variation in Cardiocondyla obscurior ants.</title>
        <authorList>
            <person name="Errbii M."/>
        </authorList>
    </citation>
    <scope>NUCLEOTIDE SEQUENCE [LARGE SCALE GENOMIC DNA]</scope>
    <source>
        <strain evidence="2">Alpha-2009</strain>
        <tissue evidence="2">Whole body</tissue>
    </source>
</reference>
<name>A0AAW2EWJ6_9HYME</name>
<keyword evidence="3" id="KW-1185">Reference proteome</keyword>
<dbReference type="Proteomes" id="UP001430953">
    <property type="component" value="Unassembled WGS sequence"/>
</dbReference>
<dbReference type="AlphaFoldDB" id="A0AAW2EWJ6"/>
<protein>
    <submittedName>
        <fullName evidence="2">Uncharacterized protein</fullName>
    </submittedName>
</protein>
<organism evidence="2 3">
    <name type="scientific">Cardiocondyla obscurior</name>
    <dbReference type="NCBI Taxonomy" id="286306"/>
    <lineage>
        <taxon>Eukaryota</taxon>
        <taxon>Metazoa</taxon>
        <taxon>Ecdysozoa</taxon>
        <taxon>Arthropoda</taxon>
        <taxon>Hexapoda</taxon>
        <taxon>Insecta</taxon>
        <taxon>Pterygota</taxon>
        <taxon>Neoptera</taxon>
        <taxon>Endopterygota</taxon>
        <taxon>Hymenoptera</taxon>
        <taxon>Apocrita</taxon>
        <taxon>Aculeata</taxon>
        <taxon>Formicoidea</taxon>
        <taxon>Formicidae</taxon>
        <taxon>Myrmicinae</taxon>
        <taxon>Cardiocondyla</taxon>
    </lineage>
</organism>
<feature type="compositionally biased region" description="Basic residues" evidence="1">
    <location>
        <begin position="100"/>
        <end position="115"/>
    </location>
</feature>
<gene>
    <name evidence="2" type="ORF">PUN28_015400</name>
</gene>
<proteinExistence type="predicted"/>
<accession>A0AAW2EWJ6</accession>